<dbReference type="CDD" id="cd07011">
    <property type="entry name" value="cupin_PMI_type_I_N"/>
    <property type="match status" value="1"/>
</dbReference>
<dbReference type="Proteomes" id="UP001333110">
    <property type="component" value="Unassembled WGS sequence"/>
</dbReference>
<comment type="catalytic activity">
    <reaction evidence="1 12">
        <text>D-mannose 6-phosphate = D-fructose 6-phosphate</text>
        <dbReference type="Rhea" id="RHEA:12356"/>
        <dbReference type="ChEBI" id="CHEBI:58735"/>
        <dbReference type="ChEBI" id="CHEBI:61527"/>
        <dbReference type="EC" id="5.3.1.8"/>
    </reaction>
</comment>
<dbReference type="EMBL" id="JAUNZN010000005">
    <property type="protein sequence ID" value="KAK4820777.1"/>
    <property type="molecule type" value="Genomic_DNA"/>
</dbReference>
<dbReference type="FunFam" id="2.60.120.10:FF:000060">
    <property type="entry name" value="Putative mannose-6-phosphate isomerase"/>
    <property type="match status" value="1"/>
</dbReference>
<evidence type="ECO:0000256" key="4">
    <source>
        <dbReference type="ARBA" id="ARBA00011956"/>
    </source>
</evidence>
<name>A0AAN7NQV2_MYCAM</name>
<feature type="domain" description="Phosphomannose isomerase type I C-terminal" evidence="15">
    <location>
        <begin position="380"/>
        <end position="420"/>
    </location>
</feature>
<dbReference type="FunFam" id="2.60.120.10:FF:000044">
    <property type="entry name" value="Mannose-6-phosphate isomerase"/>
    <property type="match status" value="1"/>
</dbReference>
<organism evidence="18 19">
    <name type="scientific">Mycteria americana</name>
    <name type="common">Wood stork</name>
    <dbReference type="NCBI Taxonomy" id="33587"/>
    <lineage>
        <taxon>Eukaryota</taxon>
        <taxon>Metazoa</taxon>
        <taxon>Chordata</taxon>
        <taxon>Craniata</taxon>
        <taxon>Vertebrata</taxon>
        <taxon>Euteleostomi</taxon>
        <taxon>Archelosauria</taxon>
        <taxon>Archosauria</taxon>
        <taxon>Dinosauria</taxon>
        <taxon>Saurischia</taxon>
        <taxon>Theropoda</taxon>
        <taxon>Coelurosauria</taxon>
        <taxon>Aves</taxon>
        <taxon>Neognathae</taxon>
        <taxon>Neoaves</taxon>
        <taxon>Aequornithes</taxon>
        <taxon>Ciconiiformes</taxon>
        <taxon>Ciconiidae</taxon>
        <taxon>Mycteria</taxon>
    </lineage>
</organism>
<evidence type="ECO:0000256" key="13">
    <source>
        <dbReference type="RuleBase" id="RU004189"/>
    </source>
</evidence>
<dbReference type="PANTHER" id="PTHR10309">
    <property type="entry name" value="MANNOSE-6-PHOSPHATE ISOMERASE"/>
    <property type="match status" value="1"/>
</dbReference>
<dbReference type="PRINTS" id="PR00714">
    <property type="entry name" value="MAN6PISMRASE"/>
</dbReference>
<dbReference type="GO" id="GO:0009298">
    <property type="term" value="P:GDP-mannose biosynthetic process"/>
    <property type="evidence" value="ECO:0007669"/>
    <property type="project" value="InterPro"/>
</dbReference>
<sequence>HYGFPPAVFPLSCAVQSYSWGKVGLESEVAKLLASGDPLVQIQPDQPYAELWMGAHPRGDAIIRDNRIPQKTLGQWIADNPACLGAKVKDTFHGCLPFLFKVLSVNTALSIQAHPNKELAAKLHAQFPEHYPDANHKPEMAIALTPFEGLCGFRPVEEIVSFLQAVPELRALIGEVAAEQLERSGSDDPRGVSAALRVCFTRLMKSEKKFFVDQLNMLVKRITQEGGSSLSTAAPQNAFEGAVFRGGDRAPPPAPSPVLRLVSAHAVAEGKDTSGSNGDLLLRLHSQYPGDIGCFAIYFLNLVRLEPGEAMFLGANEPHAYLQGDCVECMACSDNTVRAGLTPKFIDVLTLCEMLNYTPAPSSSKIFPAAQSQLDPSVYLYDPPVPDFAIMRIEIPPSIKLYLVSAVDSASILLVIQGTAVGTSTAAASEMTLRRGSVLFISANESISLHLSSPDGMLLFRACCLL</sequence>
<dbReference type="GO" id="GO:0005975">
    <property type="term" value="P:carbohydrate metabolic process"/>
    <property type="evidence" value="ECO:0007669"/>
    <property type="project" value="InterPro"/>
</dbReference>
<evidence type="ECO:0000259" key="17">
    <source>
        <dbReference type="Pfam" id="PF20512"/>
    </source>
</evidence>
<keyword evidence="8 12" id="KW-0413">Isomerase</keyword>
<feature type="binding site" evidence="11">
    <location>
        <position position="139"/>
    </location>
    <ligand>
        <name>Zn(2+)</name>
        <dbReference type="ChEBI" id="CHEBI:29105"/>
    </ligand>
</feature>
<dbReference type="Pfam" id="PF01238">
    <property type="entry name" value="PMI_typeI_C"/>
    <property type="match status" value="1"/>
</dbReference>
<evidence type="ECO:0000256" key="10">
    <source>
        <dbReference type="PIRSR" id="PIRSR001480-1"/>
    </source>
</evidence>
<dbReference type="InterPro" id="IPR046458">
    <property type="entry name" value="PMI_typeI_hel"/>
</dbReference>
<reference evidence="18 19" key="1">
    <citation type="journal article" date="2023" name="J. Hered.">
        <title>Chromosome-level genome of the wood stork (Mycteria americana) provides insight into avian chromosome evolution.</title>
        <authorList>
            <person name="Flamio R. Jr."/>
            <person name="Ramstad K.M."/>
        </authorList>
    </citation>
    <scope>NUCLEOTIDE SEQUENCE [LARGE SCALE GENOMIC DNA]</scope>
    <source>
        <strain evidence="18">JAX WOST 10</strain>
    </source>
</reference>
<dbReference type="PROSITE" id="PS00966">
    <property type="entry name" value="PMI_I_2"/>
    <property type="match status" value="1"/>
</dbReference>
<evidence type="ECO:0000256" key="7">
    <source>
        <dbReference type="ARBA" id="ARBA00022833"/>
    </source>
</evidence>
<evidence type="ECO:0000256" key="5">
    <source>
        <dbReference type="ARBA" id="ARBA00018236"/>
    </source>
</evidence>
<evidence type="ECO:0000256" key="9">
    <source>
        <dbReference type="ARBA" id="ARBA00043915"/>
    </source>
</evidence>
<dbReference type="InterPro" id="IPR016305">
    <property type="entry name" value="Mannose-6-P_Isomerase"/>
</dbReference>
<protein>
    <recommendedName>
        <fullName evidence="5 12">Mannose-6-phosphate isomerase</fullName>
        <ecNumber evidence="4 12">5.3.1.8</ecNumber>
    </recommendedName>
</protein>
<evidence type="ECO:0000256" key="3">
    <source>
        <dbReference type="ARBA" id="ARBA00010772"/>
    </source>
</evidence>
<feature type="non-terminal residue" evidence="18">
    <location>
        <position position="1"/>
    </location>
</feature>
<dbReference type="GO" id="GO:0008270">
    <property type="term" value="F:zinc ion binding"/>
    <property type="evidence" value="ECO:0007669"/>
    <property type="project" value="InterPro"/>
</dbReference>
<keyword evidence="19" id="KW-1185">Reference proteome</keyword>
<comment type="function">
    <text evidence="9">Isomerase that catalyzes the interconversion of fructose-6-P and mannose-6-P and has a critical role in the supply of D-mannose derivatives required for many eukaryotic glycosylation reactions.</text>
</comment>
<dbReference type="InterPro" id="IPR011051">
    <property type="entry name" value="RmlC_Cupin_sf"/>
</dbReference>
<keyword evidence="7 11" id="KW-0862">Zinc</keyword>
<feature type="domain" description="Phosphomannose isomerase type I catalytic" evidence="16">
    <location>
        <begin position="8"/>
        <end position="156"/>
    </location>
</feature>
<comment type="cofactor">
    <cofactor evidence="11 12">
        <name>Zn(2+)</name>
        <dbReference type="ChEBI" id="CHEBI:29105"/>
    </cofactor>
    <text evidence="11 12">Binds 1 zinc ion per subunit.</text>
</comment>
<evidence type="ECO:0000256" key="8">
    <source>
        <dbReference type="ARBA" id="ARBA00023235"/>
    </source>
</evidence>
<evidence type="ECO:0000256" key="12">
    <source>
        <dbReference type="RuleBase" id="RU000611"/>
    </source>
</evidence>
<comment type="similarity">
    <text evidence="3 13">Belongs to the mannose-6-phosphate isomerase type 1 family.</text>
</comment>
<dbReference type="Pfam" id="PF20511">
    <property type="entry name" value="PMI_typeI_cat"/>
    <property type="match status" value="1"/>
</dbReference>
<dbReference type="Gene3D" id="2.60.120.10">
    <property type="entry name" value="Jelly Rolls"/>
    <property type="match status" value="3"/>
</dbReference>
<dbReference type="GO" id="GO:0004476">
    <property type="term" value="F:mannose-6-phosphate isomerase activity"/>
    <property type="evidence" value="ECO:0007669"/>
    <property type="project" value="UniProtKB-EC"/>
</dbReference>
<feature type="binding site" evidence="11">
    <location>
        <position position="319"/>
    </location>
    <ligand>
        <name>Zn(2+)</name>
        <dbReference type="ChEBI" id="CHEBI:29105"/>
    </ligand>
</feature>
<accession>A0AAN7NQV2</accession>
<dbReference type="SUPFAM" id="SSF51182">
    <property type="entry name" value="RmlC-like cupins"/>
    <property type="match status" value="1"/>
</dbReference>
<dbReference type="GO" id="GO:0005829">
    <property type="term" value="C:cytosol"/>
    <property type="evidence" value="ECO:0007669"/>
    <property type="project" value="TreeGrafter"/>
</dbReference>
<comment type="pathway">
    <text evidence="2 14">Nucleotide-sugar biosynthesis; GDP-alpha-D-mannose biosynthesis; alpha-D-mannose 1-phosphate from D-fructose 6-phosphate: step 1/2.</text>
</comment>
<feature type="domain" description="Phosphomannose isomerase type I helical insertion" evidence="17">
    <location>
        <begin position="276"/>
        <end position="300"/>
    </location>
</feature>
<evidence type="ECO:0000256" key="2">
    <source>
        <dbReference type="ARBA" id="ARBA00004666"/>
    </source>
</evidence>
<dbReference type="InterPro" id="IPR014710">
    <property type="entry name" value="RmlC-like_jellyroll"/>
</dbReference>
<comment type="caution">
    <text evidence="18">The sequence shown here is derived from an EMBL/GenBank/DDBJ whole genome shotgun (WGS) entry which is preliminary data.</text>
</comment>
<evidence type="ECO:0000313" key="18">
    <source>
        <dbReference type="EMBL" id="KAK4820777.1"/>
    </source>
</evidence>
<evidence type="ECO:0000313" key="19">
    <source>
        <dbReference type="Proteomes" id="UP001333110"/>
    </source>
</evidence>
<evidence type="ECO:0000259" key="16">
    <source>
        <dbReference type="Pfam" id="PF20511"/>
    </source>
</evidence>
<evidence type="ECO:0000256" key="1">
    <source>
        <dbReference type="ARBA" id="ARBA00000757"/>
    </source>
</evidence>
<dbReference type="AlphaFoldDB" id="A0AAN7NQV2"/>
<dbReference type="InterPro" id="IPR046456">
    <property type="entry name" value="PMI_typeI_C"/>
</dbReference>
<gene>
    <name evidence="18" type="ORF">QYF61_006117</name>
</gene>
<evidence type="ECO:0000256" key="11">
    <source>
        <dbReference type="PIRSR" id="PIRSR001480-2"/>
    </source>
</evidence>
<dbReference type="InterPro" id="IPR046457">
    <property type="entry name" value="PMI_typeI_cat"/>
</dbReference>
<feature type="binding site" evidence="11">
    <location>
        <position position="112"/>
    </location>
    <ligand>
        <name>Zn(2+)</name>
        <dbReference type="ChEBI" id="CHEBI:29105"/>
    </ligand>
</feature>
<dbReference type="PANTHER" id="PTHR10309:SF0">
    <property type="entry name" value="MANNOSE-6-PHOSPHATE ISOMERASE"/>
    <property type="match status" value="1"/>
</dbReference>
<proteinExistence type="inferred from homology"/>
<evidence type="ECO:0000256" key="14">
    <source>
        <dbReference type="RuleBase" id="RU004248"/>
    </source>
</evidence>
<feature type="binding site" evidence="11">
    <location>
        <position position="114"/>
    </location>
    <ligand>
        <name>Zn(2+)</name>
        <dbReference type="ChEBI" id="CHEBI:29105"/>
    </ligand>
</feature>
<evidence type="ECO:0000259" key="15">
    <source>
        <dbReference type="Pfam" id="PF01238"/>
    </source>
</evidence>
<feature type="active site" evidence="10">
    <location>
        <position position="338"/>
    </location>
</feature>
<dbReference type="PROSITE" id="PS00965">
    <property type="entry name" value="PMI_I_1"/>
    <property type="match status" value="1"/>
</dbReference>
<dbReference type="InterPro" id="IPR018050">
    <property type="entry name" value="Pmannose_isomerase-type1_CS"/>
</dbReference>
<evidence type="ECO:0000256" key="6">
    <source>
        <dbReference type="ARBA" id="ARBA00022723"/>
    </source>
</evidence>
<feature type="domain" description="Phosphomannose isomerase type I helical insertion" evidence="17">
    <location>
        <begin position="172"/>
        <end position="226"/>
    </location>
</feature>
<dbReference type="Pfam" id="PF20512">
    <property type="entry name" value="PMI_typeI_hel"/>
    <property type="match status" value="2"/>
</dbReference>
<dbReference type="NCBIfam" id="TIGR00218">
    <property type="entry name" value="manA"/>
    <property type="match status" value="1"/>
</dbReference>
<dbReference type="PIRSF" id="PIRSF001480">
    <property type="entry name" value="Mannose-6-phosphate_isomerase"/>
    <property type="match status" value="1"/>
</dbReference>
<dbReference type="InterPro" id="IPR001250">
    <property type="entry name" value="Man6P_Isoase-1"/>
</dbReference>
<keyword evidence="6 11" id="KW-0479">Metal-binding</keyword>
<dbReference type="EC" id="5.3.1.8" evidence="4 12"/>